<gene>
    <name evidence="5" type="primary">queA</name>
    <name evidence="5" type="ORF">BWY73_01293</name>
</gene>
<keyword evidence="2 5" id="KW-0808">Transferase</keyword>
<dbReference type="SUPFAM" id="SSF111337">
    <property type="entry name" value="QueA-like"/>
    <property type="match status" value="1"/>
</dbReference>
<proteinExistence type="predicted"/>
<dbReference type="PANTHER" id="PTHR30307:SF0">
    <property type="entry name" value="S-ADENOSYLMETHIONINE:TRNA RIBOSYLTRANSFERASE-ISOMERASE"/>
    <property type="match status" value="1"/>
</dbReference>
<evidence type="ECO:0000256" key="3">
    <source>
        <dbReference type="ARBA" id="ARBA00022691"/>
    </source>
</evidence>
<evidence type="ECO:0000256" key="1">
    <source>
        <dbReference type="ARBA" id="ARBA00022490"/>
    </source>
</evidence>
<keyword evidence="5" id="KW-0413">Isomerase</keyword>
<evidence type="ECO:0000256" key="2">
    <source>
        <dbReference type="ARBA" id="ARBA00022679"/>
    </source>
</evidence>
<accession>A0A1V5MBG8</accession>
<dbReference type="Proteomes" id="UP000485484">
    <property type="component" value="Unassembled WGS sequence"/>
</dbReference>
<dbReference type="EC" id="2.4.99.17" evidence="5"/>
<evidence type="ECO:0000313" key="5">
    <source>
        <dbReference type="EMBL" id="OPZ90549.1"/>
    </source>
</evidence>
<dbReference type="InterPro" id="IPR003699">
    <property type="entry name" value="QueA"/>
</dbReference>
<sequence>MTAVGTTVVRTLEGRGGEGRLEAAAGWVNAFIYPGYRFRIVDAMVTNFHLPRTTTLLLTAAFAGPDRLLAAYRFALERGFRFGSYGDAMLIT</sequence>
<keyword evidence="4" id="KW-0671">Queuosine biosynthesis</keyword>
<dbReference type="AlphaFoldDB" id="A0A1V5MBG8"/>
<evidence type="ECO:0000256" key="4">
    <source>
        <dbReference type="ARBA" id="ARBA00022785"/>
    </source>
</evidence>
<dbReference type="InterPro" id="IPR036100">
    <property type="entry name" value="QueA_sf"/>
</dbReference>
<dbReference type="PANTHER" id="PTHR30307">
    <property type="entry name" value="S-ADENOSYLMETHIONINE:TRNA RIBOSYLTRANSFERASE-ISOMERASE"/>
    <property type="match status" value="1"/>
</dbReference>
<dbReference type="GO" id="GO:0008616">
    <property type="term" value="P:tRNA queuosine(34) biosynthetic process"/>
    <property type="evidence" value="ECO:0007669"/>
    <property type="project" value="UniProtKB-KW"/>
</dbReference>
<keyword evidence="5" id="KW-0328">Glycosyltransferase</keyword>
<dbReference type="GO" id="GO:0051075">
    <property type="term" value="F:S-adenosylmethionine:tRNA ribosyltransferase-isomerase activity"/>
    <property type="evidence" value="ECO:0007669"/>
    <property type="project" value="UniProtKB-EC"/>
</dbReference>
<comment type="caution">
    <text evidence="5">The sequence shown here is derived from an EMBL/GenBank/DDBJ whole genome shotgun (WGS) entry which is preliminary data.</text>
</comment>
<dbReference type="EMBL" id="MWAK01000250">
    <property type="protein sequence ID" value="OPZ90549.1"/>
    <property type="molecule type" value="Genomic_DNA"/>
</dbReference>
<dbReference type="InterPro" id="IPR042118">
    <property type="entry name" value="QueA_dom1"/>
</dbReference>
<organism evidence="5">
    <name type="scientific">candidate division TA06 bacterium ADurb.Bin417</name>
    <dbReference type="NCBI Taxonomy" id="1852828"/>
    <lineage>
        <taxon>Bacteria</taxon>
        <taxon>Bacteria division TA06</taxon>
    </lineage>
</organism>
<name>A0A1V5MBG8_UNCT6</name>
<reference evidence="5" key="1">
    <citation type="submission" date="2017-02" db="EMBL/GenBank/DDBJ databases">
        <title>Delving into the versatile metabolic prowess of the omnipresent phylum Bacteroidetes.</title>
        <authorList>
            <person name="Nobu M.K."/>
            <person name="Mei R."/>
            <person name="Narihiro T."/>
            <person name="Kuroda K."/>
            <person name="Liu W.-T."/>
        </authorList>
    </citation>
    <scope>NUCLEOTIDE SEQUENCE</scope>
    <source>
        <strain evidence="5">ADurb.Bin417</strain>
    </source>
</reference>
<keyword evidence="1" id="KW-0963">Cytoplasm</keyword>
<keyword evidence="3" id="KW-0949">S-adenosyl-L-methionine</keyword>
<dbReference type="Gene3D" id="3.40.1780.10">
    <property type="entry name" value="QueA-like"/>
    <property type="match status" value="1"/>
</dbReference>
<protein>
    <submittedName>
        <fullName evidence="5">S-adenosylmethionine:tRNA ribosyltransferase-isomerase</fullName>
        <ecNumber evidence="5">2.4.99.17</ecNumber>
    </submittedName>
</protein>
<dbReference type="Pfam" id="PF02547">
    <property type="entry name" value="Queuosine_synth"/>
    <property type="match status" value="1"/>
</dbReference>